<dbReference type="InterPro" id="IPR004242">
    <property type="entry name" value="Transposase_21"/>
</dbReference>
<dbReference type="Pfam" id="PF02992">
    <property type="entry name" value="Transposase_21"/>
    <property type="match status" value="1"/>
</dbReference>
<dbReference type="AlphaFoldDB" id="A0A9Q3I5C5"/>
<dbReference type="EMBL" id="AVOT02033112">
    <property type="protein sequence ID" value="MBW0526975.1"/>
    <property type="molecule type" value="Genomic_DNA"/>
</dbReference>
<reference evidence="2" key="1">
    <citation type="submission" date="2021-03" db="EMBL/GenBank/DDBJ databases">
        <title>Draft genome sequence of rust myrtle Austropuccinia psidii MF-1, a brazilian biotype.</title>
        <authorList>
            <person name="Quecine M.C."/>
            <person name="Pachon D.M.R."/>
            <person name="Bonatelli M.L."/>
            <person name="Correr F.H."/>
            <person name="Franceschini L.M."/>
            <person name="Leite T.F."/>
            <person name="Margarido G.R.A."/>
            <person name="Almeida C.A."/>
            <person name="Ferrarezi J.A."/>
            <person name="Labate C.A."/>
        </authorList>
    </citation>
    <scope>NUCLEOTIDE SEQUENCE</scope>
    <source>
        <strain evidence="2">MF-1</strain>
    </source>
</reference>
<accession>A0A9Q3I5C5</accession>
<name>A0A9Q3I5C5_9BASI</name>
<keyword evidence="3" id="KW-1185">Reference proteome</keyword>
<comment type="caution">
    <text evidence="2">The sequence shown here is derived from an EMBL/GenBank/DDBJ whole genome shotgun (WGS) entry which is preliminary data.</text>
</comment>
<dbReference type="Proteomes" id="UP000765509">
    <property type="component" value="Unassembled WGS sequence"/>
</dbReference>
<proteinExistence type="predicted"/>
<feature type="region of interest" description="Disordered" evidence="1">
    <location>
        <begin position="269"/>
        <end position="291"/>
    </location>
</feature>
<organism evidence="2 3">
    <name type="scientific">Austropuccinia psidii MF-1</name>
    <dbReference type="NCBI Taxonomy" id="1389203"/>
    <lineage>
        <taxon>Eukaryota</taxon>
        <taxon>Fungi</taxon>
        <taxon>Dikarya</taxon>
        <taxon>Basidiomycota</taxon>
        <taxon>Pucciniomycotina</taxon>
        <taxon>Pucciniomycetes</taxon>
        <taxon>Pucciniales</taxon>
        <taxon>Sphaerophragmiaceae</taxon>
        <taxon>Austropuccinia</taxon>
    </lineage>
</organism>
<gene>
    <name evidence="2" type="ORF">O181_066690</name>
</gene>
<feature type="compositionally biased region" description="Low complexity" evidence="1">
    <location>
        <begin position="275"/>
        <end position="291"/>
    </location>
</feature>
<evidence type="ECO:0000313" key="2">
    <source>
        <dbReference type="EMBL" id="MBW0526975.1"/>
    </source>
</evidence>
<sequence>MEIPHQHKQSQIPEGSPKCDIWDGLVWRLFTGTRNINDPPFMSIPGALAFLIYVGWFNVHGKSSQLASIEPIMLICLNLPPSERLKPENVYVSGIIPGLKEPTALQLNYLLMPMIKELKELCQGFHFATTSTGPSGSFICVSILTAIADVVVMHKLTGFISHSGNHFCNFCTIHTARIEEIGPQFHNTCTYPNHKSTNAKWLWPSPQQRQELFSEYGVQYSILEDVLYWDATRIVNIDIMHNLILGVLKDHANFKFRIPESKSKIYFRSRRKSNDTTSSHSDSMSSDSSLDQITLREARSLRRDTAKIINESLPTTSTQ</sequence>
<evidence type="ECO:0000313" key="3">
    <source>
        <dbReference type="Proteomes" id="UP000765509"/>
    </source>
</evidence>
<dbReference type="OrthoDB" id="2507659at2759"/>
<evidence type="ECO:0000256" key="1">
    <source>
        <dbReference type="SAM" id="MobiDB-lite"/>
    </source>
</evidence>
<protein>
    <submittedName>
        <fullName evidence="2">Uncharacterized protein</fullName>
    </submittedName>
</protein>